<feature type="transmembrane region" description="Helical" evidence="1">
    <location>
        <begin position="76"/>
        <end position="96"/>
    </location>
</feature>
<gene>
    <name evidence="2" type="ORF">MNVM_15170</name>
</gene>
<evidence type="ECO:0000313" key="3">
    <source>
        <dbReference type="Proteomes" id="UP000466997"/>
    </source>
</evidence>
<dbReference type="Proteomes" id="UP000466997">
    <property type="component" value="Chromosome"/>
</dbReference>
<proteinExistence type="predicted"/>
<protein>
    <submittedName>
        <fullName evidence="2">Uncharacterized protein</fullName>
    </submittedName>
</protein>
<dbReference type="EMBL" id="AP022562">
    <property type="protein sequence ID" value="BBX12436.1"/>
    <property type="molecule type" value="Genomic_DNA"/>
</dbReference>
<sequence>MPAMKRSELLDQLSAGSTGALVYGEPHQTPDGATVITATRIQAGRDGSAVTATPLGVMVIRGDKAKWVAAVNADRIALVGVLTGLVSAVIASLAVLRRPPWPDLRSVGVRRDPTS</sequence>
<keyword evidence="1" id="KW-1133">Transmembrane helix</keyword>
<evidence type="ECO:0000256" key="1">
    <source>
        <dbReference type="SAM" id="Phobius"/>
    </source>
</evidence>
<dbReference type="AlphaFoldDB" id="A0A7I7JKK5"/>
<name>A0A7I7JKK5_9MYCO</name>
<evidence type="ECO:0000313" key="2">
    <source>
        <dbReference type="EMBL" id="BBX12436.1"/>
    </source>
</evidence>
<reference evidence="2 3" key="1">
    <citation type="journal article" date="2019" name="Emerg. Microbes Infect.">
        <title>Comprehensive subspecies identification of 175 nontuberculous mycobacteria species based on 7547 genomic profiles.</title>
        <authorList>
            <person name="Matsumoto Y."/>
            <person name="Kinjo T."/>
            <person name="Motooka D."/>
            <person name="Nabeya D."/>
            <person name="Jung N."/>
            <person name="Uechi K."/>
            <person name="Horii T."/>
            <person name="Iida T."/>
            <person name="Fujita J."/>
            <person name="Nakamura S."/>
        </authorList>
    </citation>
    <scope>NUCLEOTIDE SEQUENCE [LARGE SCALE GENOMIC DNA]</scope>
    <source>
        <strain evidence="2 3">JCM 6391</strain>
    </source>
</reference>
<dbReference type="KEGG" id="mnm:MNVM_15170"/>
<keyword evidence="3" id="KW-1185">Reference proteome</keyword>
<keyword evidence="1" id="KW-0472">Membrane</keyword>
<accession>A0A7I7JKK5</accession>
<organism evidence="2 3">
    <name type="scientific">Mycobacterium novum</name>
    <dbReference type="NCBI Taxonomy" id="2492438"/>
    <lineage>
        <taxon>Bacteria</taxon>
        <taxon>Bacillati</taxon>
        <taxon>Actinomycetota</taxon>
        <taxon>Actinomycetes</taxon>
        <taxon>Mycobacteriales</taxon>
        <taxon>Mycobacteriaceae</taxon>
        <taxon>Mycobacterium</taxon>
    </lineage>
</organism>
<keyword evidence="1" id="KW-0812">Transmembrane</keyword>